<keyword evidence="4" id="KW-0808">Transferase</keyword>
<sequence>MTQLGHTSKAAHGHEEEQMTKIYSTAHSANATTVPTGNAPARIEPKFVVAFTIGFFILLAVATYQIVTVMVHHGVQRDASRRSLEWAEFAVKQVPEIAALAVGAPIKPENWDAFRDLASFGGVFRFKIFSPEGVLRFESDDPTATGESLGKHNAIAASVVKSGEAYTTVESGHSKPNRPDLYSETYLPVYDGGRLVAIAETYMDQTSKTAAVRVEYAFVGAVMAGMVLLALSVPSAGLWVMFRRLKHNNEQLKHAQIRAMASDKSKSEFISTVSHELRTPLTSIKGSLEMLKSGKIIDLSGAAERLVGMAAKNANILNLLVNDLLDFERIDTGNLEVTKRPSDIVGIVKDEIETMKSYDTEQEVEYFYSGVEGPLVAHVDPDRIAQIVRNLLSNAVKFSPKGGKIVVSVRKEAQSVRVDVADSGCGISKVDCVRIFDKFTQVDSSNTRKHRGTGLGLAISKGIVEAHGGDIGVTSVEGAGSEFFFVVPIGMEDKGVPLQDAA</sequence>
<keyword evidence="6" id="KW-0812">Transmembrane</keyword>
<dbReference type="InterPro" id="IPR005467">
    <property type="entry name" value="His_kinase_dom"/>
</dbReference>
<evidence type="ECO:0000256" key="5">
    <source>
        <dbReference type="ARBA" id="ARBA00022777"/>
    </source>
</evidence>
<dbReference type="SUPFAM" id="SSF47384">
    <property type="entry name" value="Homodimeric domain of signal transducing histidine kinase"/>
    <property type="match status" value="1"/>
</dbReference>
<dbReference type="InterPro" id="IPR003661">
    <property type="entry name" value="HisK_dim/P_dom"/>
</dbReference>
<dbReference type="InterPro" id="IPR036890">
    <property type="entry name" value="HATPase_C_sf"/>
</dbReference>
<keyword evidence="9" id="KW-1185">Reference proteome</keyword>
<dbReference type="SMART" id="SM00388">
    <property type="entry name" value="HisKA"/>
    <property type="match status" value="1"/>
</dbReference>
<dbReference type="EMBL" id="ABID01000004">
    <property type="protein sequence ID" value="EDQ04417.1"/>
    <property type="molecule type" value="Genomic_DNA"/>
</dbReference>
<dbReference type="PANTHER" id="PTHR43047:SF72">
    <property type="entry name" value="OSMOSENSING HISTIDINE PROTEIN KINASE SLN1"/>
    <property type="match status" value="1"/>
</dbReference>
<feature type="transmembrane region" description="Helical" evidence="6">
    <location>
        <begin position="216"/>
        <end position="242"/>
    </location>
</feature>
<reference evidence="8 9" key="1">
    <citation type="submission" date="2007-11" db="EMBL/GenBank/DDBJ databases">
        <authorList>
            <person name="Wagner-Dobler I."/>
            <person name="Ferriera S."/>
            <person name="Johnson J."/>
            <person name="Kravitz S."/>
            <person name="Beeson K."/>
            <person name="Sutton G."/>
            <person name="Rogers Y.-H."/>
            <person name="Friedman R."/>
            <person name="Frazier M."/>
            <person name="Venter J.C."/>
        </authorList>
    </citation>
    <scope>NUCLEOTIDE SEQUENCE [LARGE SCALE GENOMIC DNA]</scope>
    <source>
        <strain evidence="8 9">HEL-45</strain>
    </source>
</reference>
<feature type="transmembrane region" description="Helical" evidence="6">
    <location>
        <begin position="47"/>
        <end position="71"/>
    </location>
</feature>
<gene>
    <name evidence="8" type="ORF">OIHEL45_15849</name>
</gene>
<dbReference type="PANTHER" id="PTHR43047">
    <property type="entry name" value="TWO-COMPONENT HISTIDINE PROTEIN KINASE"/>
    <property type="match status" value="1"/>
</dbReference>
<keyword evidence="5 8" id="KW-0418">Kinase</keyword>
<dbReference type="InterPro" id="IPR003594">
    <property type="entry name" value="HATPase_dom"/>
</dbReference>
<organism evidence="8 9">
    <name type="scientific">Sulfitobacter indolifex HEL-45</name>
    <dbReference type="NCBI Taxonomy" id="391624"/>
    <lineage>
        <taxon>Bacteria</taxon>
        <taxon>Pseudomonadati</taxon>
        <taxon>Pseudomonadota</taxon>
        <taxon>Alphaproteobacteria</taxon>
        <taxon>Rhodobacterales</taxon>
        <taxon>Roseobacteraceae</taxon>
        <taxon>Sulfitobacter</taxon>
    </lineage>
</organism>
<proteinExistence type="predicted"/>
<evidence type="ECO:0000313" key="9">
    <source>
        <dbReference type="Proteomes" id="UP000003257"/>
    </source>
</evidence>
<dbReference type="SUPFAM" id="SSF55874">
    <property type="entry name" value="ATPase domain of HSP90 chaperone/DNA topoisomerase II/histidine kinase"/>
    <property type="match status" value="1"/>
</dbReference>
<keyword evidence="3" id="KW-0597">Phosphoprotein</keyword>
<comment type="catalytic activity">
    <reaction evidence="1">
        <text>ATP + protein L-histidine = ADP + protein N-phospho-L-histidine.</text>
        <dbReference type="EC" id="2.7.13.3"/>
    </reaction>
</comment>
<keyword evidence="6" id="KW-1133">Transmembrane helix</keyword>
<dbReference type="GO" id="GO:0016301">
    <property type="term" value="F:kinase activity"/>
    <property type="evidence" value="ECO:0007669"/>
    <property type="project" value="UniProtKB-KW"/>
</dbReference>
<evidence type="ECO:0000256" key="6">
    <source>
        <dbReference type="SAM" id="Phobius"/>
    </source>
</evidence>
<evidence type="ECO:0000259" key="7">
    <source>
        <dbReference type="PROSITE" id="PS50109"/>
    </source>
</evidence>
<dbReference type="CDD" id="cd00082">
    <property type="entry name" value="HisKA"/>
    <property type="match status" value="1"/>
</dbReference>
<evidence type="ECO:0000256" key="3">
    <source>
        <dbReference type="ARBA" id="ARBA00022553"/>
    </source>
</evidence>
<dbReference type="InterPro" id="IPR004358">
    <property type="entry name" value="Sig_transdc_His_kin-like_C"/>
</dbReference>
<name>A0ABP2D868_9RHOB</name>
<dbReference type="EC" id="2.7.13.3" evidence="2"/>
<dbReference type="Gene3D" id="3.30.565.10">
    <property type="entry name" value="Histidine kinase-like ATPase, C-terminal domain"/>
    <property type="match status" value="1"/>
</dbReference>
<comment type="caution">
    <text evidence="8">The sequence shown here is derived from an EMBL/GenBank/DDBJ whole genome shotgun (WGS) entry which is preliminary data.</text>
</comment>
<feature type="domain" description="Histidine kinase" evidence="7">
    <location>
        <begin position="272"/>
        <end position="491"/>
    </location>
</feature>
<dbReference type="PROSITE" id="PS50109">
    <property type="entry name" value="HIS_KIN"/>
    <property type="match status" value="1"/>
</dbReference>
<dbReference type="Pfam" id="PF00512">
    <property type="entry name" value="HisKA"/>
    <property type="match status" value="1"/>
</dbReference>
<evidence type="ECO:0000256" key="2">
    <source>
        <dbReference type="ARBA" id="ARBA00012438"/>
    </source>
</evidence>
<keyword evidence="6" id="KW-0472">Membrane</keyword>
<dbReference type="SMART" id="SM00387">
    <property type="entry name" value="HATPase_c"/>
    <property type="match status" value="1"/>
</dbReference>
<dbReference type="PRINTS" id="PR00344">
    <property type="entry name" value="BCTRLSENSOR"/>
</dbReference>
<dbReference type="Gene3D" id="1.10.287.130">
    <property type="match status" value="1"/>
</dbReference>
<evidence type="ECO:0000256" key="1">
    <source>
        <dbReference type="ARBA" id="ARBA00000085"/>
    </source>
</evidence>
<evidence type="ECO:0000256" key="4">
    <source>
        <dbReference type="ARBA" id="ARBA00022679"/>
    </source>
</evidence>
<dbReference type="Pfam" id="PF02518">
    <property type="entry name" value="HATPase_c"/>
    <property type="match status" value="1"/>
</dbReference>
<evidence type="ECO:0000313" key="8">
    <source>
        <dbReference type="EMBL" id="EDQ04417.1"/>
    </source>
</evidence>
<dbReference type="Proteomes" id="UP000003257">
    <property type="component" value="Unassembled WGS sequence"/>
</dbReference>
<protein>
    <recommendedName>
        <fullName evidence="2">histidine kinase</fullName>
        <ecNumber evidence="2">2.7.13.3</ecNumber>
    </recommendedName>
</protein>
<accession>A0ABP2D868</accession>
<dbReference type="CDD" id="cd16922">
    <property type="entry name" value="HATPase_EvgS-ArcB-TorS-like"/>
    <property type="match status" value="1"/>
</dbReference>
<dbReference type="InterPro" id="IPR036097">
    <property type="entry name" value="HisK_dim/P_sf"/>
</dbReference>